<keyword evidence="4" id="KW-1185">Reference proteome</keyword>
<comment type="caution">
    <text evidence="3">The sequence shown here is derived from an EMBL/GenBank/DDBJ whole genome shotgun (WGS) entry which is preliminary data.</text>
</comment>
<dbReference type="InterPro" id="IPR036388">
    <property type="entry name" value="WH-like_DNA-bd_sf"/>
</dbReference>
<sequence>MGKGPAQEGRPMGEVLSHRRLSEPIGSIYDCALDPGRWEPTLSEVADTFDCAVVSLTLNDLHENRFLINKAAGWEPGLLRIKSERHVGEINARLTEWLTLQSSIDEMFVTSVHLSPDYVQTSPYAEECLKPQGIVDIMHMFLMHTHRQFAEIGLGRHARQGVITPREIELGRLLLPHLRKAVTISDILDVRSIERAHMAEALDALRCGVVLTDERSGILHANRSAEHMMSNGGPIRSIRRVLAATASSASRELRKAIMLAARNETHLGETSTAIRLTDVDQPPAYAHVLPMATGDLRTRLQPNAVAAIFIGVPDEQTGTGLLARAFSLTAAEVRILDSLMAGHTLAETAQHFGIARSTAKTHLDHIFAKTGVSRQTELVRLTMQMTQPVHGGPLDLGQPWQQGDIGRPS</sequence>
<dbReference type="Pfam" id="PF00196">
    <property type="entry name" value="GerE"/>
    <property type="match status" value="1"/>
</dbReference>
<name>A0A5N7MCA3_9HYPH</name>
<evidence type="ECO:0000313" key="4">
    <source>
        <dbReference type="Proteomes" id="UP000403266"/>
    </source>
</evidence>
<reference evidence="3 4" key="1">
    <citation type="journal article" date="2019" name="Syst. Appl. Microbiol.">
        <title>Microvirga tunisiensis sp. nov., a root nodule symbiotic bacterium isolated from Lupinus micranthus and L. luteus grown in Northern Tunisia.</title>
        <authorList>
            <person name="Msaddak A."/>
            <person name="Rejili M."/>
            <person name="Duran D."/>
            <person name="Mars M."/>
            <person name="Palacios J.M."/>
            <person name="Ruiz-Argueso T."/>
            <person name="Rey L."/>
            <person name="Imperial J."/>
        </authorList>
    </citation>
    <scope>NUCLEOTIDE SEQUENCE [LARGE SCALE GENOMIC DNA]</scope>
    <source>
        <strain evidence="3 4">Lmie10</strain>
    </source>
</reference>
<gene>
    <name evidence="3" type="ORF">FS320_03265</name>
</gene>
<dbReference type="EMBL" id="VOSK01000005">
    <property type="protein sequence ID" value="MPR24270.1"/>
    <property type="molecule type" value="Genomic_DNA"/>
</dbReference>
<dbReference type="SUPFAM" id="SSF46894">
    <property type="entry name" value="C-terminal effector domain of the bipartite response regulators"/>
    <property type="match status" value="1"/>
</dbReference>
<dbReference type="Gene3D" id="1.10.10.10">
    <property type="entry name" value="Winged helix-like DNA-binding domain superfamily/Winged helix DNA-binding domain"/>
    <property type="match status" value="1"/>
</dbReference>
<dbReference type="InterPro" id="IPR000792">
    <property type="entry name" value="Tscrpt_reg_LuxR_C"/>
</dbReference>
<evidence type="ECO:0000313" key="3">
    <source>
        <dbReference type="EMBL" id="MPR24270.1"/>
    </source>
</evidence>
<dbReference type="SMART" id="SM00421">
    <property type="entry name" value="HTH_LUXR"/>
    <property type="match status" value="1"/>
</dbReference>
<dbReference type="InterPro" id="IPR016032">
    <property type="entry name" value="Sig_transdc_resp-reg_C-effctor"/>
</dbReference>
<evidence type="ECO:0000259" key="2">
    <source>
        <dbReference type="PROSITE" id="PS50043"/>
    </source>
</evidence>
<dbReference type="GO" id="GO:0003677">
    <property type="term" value="F:DNA binding"/>
    <property type="evidence" value="ECO:0007669"/>
    <property type="project" value="InterPro"/>
</dbReference>
<dbReference type="GO" id="GO:0006355">
    <property type="term" value="P:regulation of DNA-templated transcription"/>
    <property type="evidence" value="ECO:0007669"/>
    <property type="project" value="InterPro"/>
</dbReference>
<accession>A0A5N7MCA3</accession>
<dbReference type="AlphaFoldDB" id="A0A5N7MCA3"/>
<feature type="domain" description="HTH luxR-type" evidence="2">
    <location>
        <begin position="321"/>
        <end position="386"/>
    </location>
</feature>
<protein>
    <submittedName>
        <fullName evidence="3">Helix-turn-helix transcriptional regulator</fullName>
    </submittedName>
</protein>
<proteinExistence type="predicted"/>
<dbReference type="OrthoDB" id="6697591at2"/>
<dbReference type="Proteomes" id="UP000403266">
    <property type="component" value="Unassembled WGS sequence"/>
</dbReference>
<feature type="region of interest" description="Disordered" evidence="1">
    <location>
        <begin position="389"/>
        <end position="409"/>
    </location>
</feature>
<dbReference type="PROSITE" id="PS50043">
    <property type="entry name" value="HTH_LUXR_2"/>
    <property type="match status" value="1"/>
</dbReference>
<organism evidence="3 4">
    <name type="scientific">Microvirga tunisiensis</name>
    <dbReference type="NCBI Taxonomy" id="2108360"/>
    <lineage>
        <taxon>Bacteria</taxon>
        <taxon>Pseudomonadati</taxon>
        <taxon>Pseudomonadota</taxon>
        <taxon>Alphaproteobacteria</taxon>
        <taxon>Hyphomicrobiales</taxon>
        <taxon>Methylobacteriaceae</taxon>
        <taxon>Microvirga</taxon>
    </lineage>
</organism>
<evidence type="ECO:0000256" key="1">
    <source>
        <dbReference type="SAM" id="MobiDB-lite"/>
    </source>
</evidence>